<dbReference type="AlphaFoldDB" id="A0A177AMU1"/>
<reference evidence="1" key="1">
    <citation type="submission" date="2016-03" db="EMBL/GenBank/DDBJ databases">
        <title>Updated assembly of Pseudogymnoascus destructans, the fungus causing white-nose syndrome of bats.</title>
        <authorList>
            <person name="Palmer J.M."/>
            <person name="Drees K.P."/>
            <person name="Foster J.T."/>
            <person name="Lindner D.L."/>
        </authorList>
    </citation>
    <scope>NUCLEOTIDE SEQUENCE [LARGE SCALE GENOMIC DNA]</scope>
    <source>
        <strain evidence="1">20631-21</strain>
    </source>
</reference>
<dbReference type="Proteomes" id="UP000077154">
    <property type="component" value="Unassembled WGS sequence"/>
</dbReference>
<dbReference type="VEuPathDB" id="FungiDB:GMDG_03048"/>
<evidence type="ECO:0008006" key="2">
    <source>
        <dbReference type="Google" id="ProtNLM"/>
    </source>
</evidence>
<dbReference type="Gene3D" id="1.10.510.10">
    <property type="entry name" value="Transferase(Phosphotransferase) domain 1"/>
    <property type="match status" value="1"/>
</dbReference>
<dbReference type="OrthoDB" id="3432205at2759"/>
<dbReference type="EMBL" id="KV441387">
    <property type="protein sequence ID" value="OAF62593.1"/>
    <property type="molecule type" value="Genomic_DNA"/>
</dbReference>
<proteinExistence type="predicted"/>
<dbReference type="RefSeq" id="XP_024327865.1">
    <property type="nucleotide sequence ID" value="XM_024464589.1"/>
</dbReference>
<dbReference type="InterPro" id="IPR011009">
    <property type="entry name" value="Kinase-like_dom_sf"/>
</dbReference>
<gene>
    <name evidence="1" type="ORF">VC83_00902</name>
</gene>
<evidence type="ECO:0000313" key="1">
    <source>
        <dbReference type="EMBL" id="OAF62593.1"/>
    </source>
</evidence>
<organism evidence="1">
    <name type="scientific">Pseudogymnoascus destructans</name>
    <dbReference type="NCBI Taxonomy" id="655981"/>
    <lineage>
        <taxon>Eukaryota</taxon>
        <taxon>Fungi</taxon>
        <taxon>Dikarya</taxon>
        <taxon>Ascomycota</taxon>
        <taxon>Pezizomycotina</taxon>
        <taxon>Leotiomycetes</taxon>
        <taxon>Thelebolales</taxon>
        <taxon>Thelebolaceae</taxon>
        <taxon>Pseudogymnoascus</taxon>
    </lineage>
</organism>
<name>A0A177AMU1_9PEZI</name>
<dbReference type="SUPFAM" id="SSF56112">
    <property type="entry name" value="Protein kinase-like (PK-like)"/>
    <property type="match status" value="1"/>
</dbReference>
<dbReference type="GeneID" id="36283995"/>
<sequence>MSWKGGSGDTQWPELNQGDFKTISTTCLENHHRMTQVPRQTAFPGNFDVIKLKSLGLLEIPRVERERRDASKYIPQKLQLEMTTMDSERQTKVPQKRPLINYWVKDPWDTYSSLRTLDRGGIVTAACTRKAPVQMVVIKELRSVLCTTELKWTFHHNLLAFLEMYQIEEKMLAVMEYTVATLQQVMAVPLPLEEIHISALFEGIWHLSKNGVVHSNLNTSKVLFTLDGCVKIAFLDDYEASALTHTRPLGVIAIEMMQNGIPPGPGNSLILRHPDLWSAQAAKFLSVASWGSLQDLKNVRHPGSVTGLC</sequence>
<accession>A0A177AMU1</accession>
<protein>
    <recommendedName>
        <fullName evidence="2">Protein kinase domain-containing protein</fullName>
    </recommendedName>
</protein>